<dbReference type="Gene3D" id="1.25.40.10">
    <property type="entry name" value="Tetratricopeptide repeat domain"/>
    <property type="match status" value="2"/>
</dbReference>
<dbReference type="AlphaFoldDB" id="A0A1W6YVU2"/>
<dbReference type="PROSITE" id="PS50005">
    <property type="entry name" value="TPR"/>
    <property type="match status" value="1"/>
</dbReference>
<protein>
    <recommendedName>
        <fullName evidence="7">Tetratricopeptide repeat protein</fullName>
    </recommendedName>
</protein>
<evidence type="ECO:0008006" key="7">
    <source>
        <dbReference type="Google" id="ProtNLM"/>
    </source>
</evidence>
<accession>A0A1W6YVU2</accession>
<evidence type="ECO:0000256" key="2">
    <source>
        <dbReference type="ARBA" id="ARBA00022803"/>
    </source>
</evidence>
<dbReference type="InterPro" id="IPR051012">
    <property type="entry name" value="CellSynth/LPSAsmb/PSIAsmb"/>
</dbReference>
<evidence type="ECO:0000256" key="3">
    <source>
        <dbReference type="PROSITE-ProRule" id="PRU00339"/>
    </source>
</evidence>
<keyword evidence="1" id="KW-0677">Repeat</keyword>
<dbReference type="PANTHER" id="PTHR45586:SF1">
    <property type="entry name" value="LIPOPOLYSACCHARIDE ASSEMBLY PROTEIN B"/>
    <property type="match status" value="1"/>
</dbReference>
<gene>
    <name evidence="5" type="ORF">CAL13_02535</name>
</gene>
<dbReference type="SUPFAM" id="SSF48452">
    <property type="entry name" value="TPR-like"/>
    <property type="match status" value="3"/>
</dbReference>
<feature type="region of interest" description="Disordered" evidence="4">
    <location>
        <begin position="1"/>
        <end position="21"/>
    </location>
</feature>
<proteinExistence type="predicted"/>
<evidence type="ECO:0000313" key="5">
    <source>
        <dbReference type="EMBL" id="ARP85217.1"/>
    </source>
</evidence>
<dbReference type="PANTHER" id="PTHR45586">
    <property type="entry name" value="TPR REPEAT-CONTAINING PROTEIN PA4667"/>
    <property type="match status" value="1"/>
</dbReference>
<evidence type="ECO:0000256" key="1">
    <source>
        <dbReference type="ARBA" id="ARBA00022737"/>
    </source>
</evidence>
<name>A0A1W6YVU2_9BORD</name>
<sequence>MHNSYPWRSAPPASNEAGVALTGTPRSRLGASACVAPFRRKRAARGLASFKYGFAALMLALAGAHATPAQAAERHTADAIAPRAPRAPQPETDVIQLREGKPPYVRLTSSILYRILVSEIAAQRGMYGTAASTMLALAKDVNDPRVARRALEFYLAGGNLRGALDAARVWSRLAPSDTEASATELALAAANGQTAGLAPALRKRIDEAKDKPTAIAQTLAVLGRINDRRTALSILDEALSPSVRKLPAARLALADVANAAGDRQRALQEARAALQADPKSEAAAQRVLDYGMKVDPKQAAADARAFIARHPDARRLRLMLAAQLSETGDYEGALNELRAMSRRSPEDFDLLFMQAQLAYRAGRLDDARGFLQQYLDVQNQRQNALVPGTSDAPAAAADAHILLARIAEDQGRYNEAIAELGRIDDPAMRFQARMRQATLRAKQGQVDAALDMVDQAQPQDEEERVLGVLTKAQILRDAGRTDQAVALLAGADKALPDTVEIKYELAMLYERQDKIADLERLLRQVIALDPDHAHAYNALGYTLADHNIRLREALELITQALDLSPDDPYILDSMGWVKYRMGDNEAALTYLQRAYSRRPEPEIGTHLGEVLWVQGRRDEARAIFSAAARKDPGNKTLRDALKRLGVSL</sequence>
<organism evidence="5 6">
    <name type="scientific">Bordetella genomosp. 9</name>
    <dbReference type="NCBI Taxonomy" id="1416803"/>
    <lineage>
        <taxon>Bacteria</taxon>
        <taxon>Pseudomonadati</taxon>
        <taxon>Pseudomonadota</taxon>
        <taxon>Betaproteobacteria</taxon>
        <taxon>Burkholderiales</taxon>
        <taxon>Alcaligenaceae</taxon>
        <taxon>Bordetella</taxon>
    </lineage>
</organism>
<reference evidence="5 6" key="1">
    <citation type="submission" date="2017-05" db="EMBL/GenBank/DDBJ databases">
        <title>Complete and WGS of Bordetella genogroups.</title>
        <authorList>
            <person name="Spilker T."/>
            <person name="LiPuma J."/>
        </authorList>
    </citation>
    <scope>NUCLEOTIDE SEQUENCE [LARGE SCALE GENOMIC DNA]</scope>
    <source>
        <strain evidence="5 6">AU17164</strain>
    </source>
</reference>
<keyword evidence="2 3" id="KW-0802">TPR repeat</keyword>
<dbReference type="InterPro" id="IPR019734">
    <property type="entry name" value="TPR_rpt"/>
</dbReference>
<dbReference type="InterPro" id="IPR011990">
    <property type="entry name" value="TPR-like_helical_dom_sf"/>
</dbReference>
<dbReference type="SMART" id="SM00028">
    <property type="entry name" value="TPR"/>
    <property type="match status" value="7"/>
</dbReference>
<dbReference type="EMBL" id="CP021109">
    <property type="protein sequence ID" value="ARP85217.1"/>
    <property type="molecule type" value="Genomic_DNA"/>
</dbReference>
<feature type="repeat" description="TPR" evidence="3">
    <location>
        <begin position="568"/>
        <end position="601"/>
    </location>
</feature>
<dbReference type="Proteomes" id="UP000194139">
    <property type="component" value="Chromosome"/>
</dbReference>
<evidence type="ECO:0000256" key="4">
    <source>
        <dbReference type="SAM" id="MobiDB-lite"/>
    </source>
</evidence>
<keyword evidence="6" id="KW-1185">Reference proteome</keyword>
<dbReference type="Pfam" id="PF13432">
    <property type="entry name" value="TPR_16"/>
    <property type="match status" value="3"/>
</dbReference>
<evidence type="ECO:0000313" key="6">
    <source>
        <dbReference type="Proteomes" id="UP000194139"/>
    </source>
</evidence>